<dbReference type="EMBL" id="SBII01000006">
    <property type="protein sequence ID" value="RWX00255.1"/>
    <property type="molecule type" value="Genomic_DNA"/>
</dbReference>
<dbReference type="Proteomes" id="UP000287527">
    <property type="component" value="Unassembled WGS sequence"/>
</dbReference>
<evidence type="ECO:0000313" key="1">
    <source>
        <dbReference type="EMBL" id="RWX00255.1"/>
    </source>
</evidence>
<dbReference type="RefSeq" id="WP_128389882.1">
    <property type="nucleotide sequence ID" value="NZ_SBII01000006.1"/>
</dbReference>
<reference evidence="1 2" key="1">
    <citation type="submission" date="2019-01" db="EMBL/GenBank/DDBJ databases">
        <title>Flavobacterium sp. nov.,isolated from freshwater.</title>
        <authorList>
            <person name="Zhang R."/>
            <person name="Du Z.-J."/>
        </authorList>
    </citation>
    <scope>NUCLEOTIDE SEQUENCE [LARGE SCALE GENOMIC DNA]</scope>
    <source>
        <strain evidence="1 2">1E403</strain>
    </source>
</reference>
<name>A0A3S3Q8W6_9FLAO</name>
<accession>A0A3S3Q8W6</accession>
<dbReference type="AlphaFoldDB" id="A0A3S3Q8W6"/>
<organism evidence="1 2">
    <name type="scientific">Flavobacterium cerinum</name>
    <dbReference type="NCBI Taxonomy" id="2502784"/>
    <lineage>
        <taxon>Bacteria</taxon>
        <taxon>Pseudomonadati</taxon>
        <taxon>Bacteroidota</taxon>
        <taxon>Flavobacteriia</taxon>
        <taxon>Flavobacteriales</taxon>
        <taxon>Flavobacteriaceae</taxon>
        <taxon>Flavobacterium</taxon>
    </lineage>
</organism>
<dbReference type="OrthoDB" id="1321649at2"/>
<proteinExistence type="predicted"/>
<evidence type="ECO:0008006" key="3">
    <source>
        <dbReference type="Google" id="ProtNLM"/>
    </source>
</evidence>
<keyword evidence="2" id="KW-1185">Reference proteome</keyword>
<gene>
    <name evidence="1" type="ORF">EPI11_10280</name>
</gene>
<dbReference type="Gene3D" id="1.20.120.330">
    <property type="entry name" value="Nucleotidyltransferases domain 2"/>
    <property type="match status" value="1"/>
</dbReference>
<protein>
    <recommendedName>
        <fullName evidence="3">HEPN domain-containing protein</fullName>
    </recommendedName>
</protein>
<comment type="caution">
    <text evidence="1">The sequence shown here is derived from an EMBL/GenBank/DDBJ whole genome shotgun (WGS) entry which is preliminary data.</text>
</comment>
<evidence type="ECO:0000313" key="2">
    <source>
        <dbReference type="Proteomes" id="UP000287527"/>
    </source>
</evidence>
<sequence>MDHVILLPKEHLKAYLIKKITIEILDCINPDSVYLSGSTTAAGPEIIFTIFIDTLYTRPETELQLIADRILKPYESVVYRLFSCDYARDAIQKGNLYLLTHCTFGTMVYAGEASGSGFSMDAVMVQTLLVRIKDGFKKRMDHAGAYAAAVLQYIESGKYADAVCLLHMILELLFKTAQSFLMGRELPSKSIPELQDYIKVFAPSLGTLFNPTDATEVRLQVLLYSAYRNKPHLDISKADAERLYQKATWAQQEVSRLFEGAIRDCGDRANTELVVER</sequence>